<accession>A0A1A8N5P7</accession>
<gene>
    <name evidence="1" type="primary">CABZ01079490.1</name>
</gene>
<organism evidence="1">
    <name type="scientific">Nothobranchius rachovii</name>
    <name type="common">bluefin notho</name>
    <dbReference type="NCBI Taxonomy" id="451742"/>
    <lineage>
        <taxon>Eukaryota</taxon>
        <taxon>Metazoa</taxon>
        <taxon>Chordata</taxon>
        <taxon>Craniata</taxon>
        <taxon>Vertebrata</taxon>
        <taxon>Euteleostomi</taxon>
        <taxon>Actinopterygii</taxon>
        <taxon>Neopterygii</taxon>
        <taxon>Teleostei</taxon>
        <taxon>Neoteleostei</taxon>
        <taxon>Acanthomorphata</taxon>
        <taxon>Ovalentaria</taxon>
        <taxon>Atherinomorphae</taxon>
        <taxon>Cyprinodontiformes</taxon>
        <taxon>Nothobranchiidae</taxon>
        <taxon>Nothobranchius</taxon>
    </lineage>
</organism>
<dbReference type="AlphaFoldDB" id="A0A1A8N5P7"/>
<evidence type="ECO:0000313" key="1">
    <source>
        <dbReference type="EMBL" id="SBR64192.1"/>
    </source>
</evidence>
<proteinExistence type="predicted"/>
<reference evidence="1" key="1">
    <citation type="submission" date="2016-05" db="EMBL/GenBank/DDBJ databases">
        <authorList>
            <person name="Lavstsen T."/>
            <person name="Jespersen J.S."/>
        </authorList>
    </citation>
    <scope>NUCLEOTIDE SEQUENCE</scope>
    <source>
        <tissue evidence="1">Brain</tissue>
    </source>
</reference>
<dbReference type="EMBL" id="HAEH01000090">
    <property type="protein sequence ID" value="SBR64192.1"/>
    <property type="molecule type" value="Transcribed_RNA"/>
</dbReference>
<feature type="non-terminal residue" evidence="1">
    <location>
        <position position="53"/>
    </location>
</feature>
<protein>
    <submittedName>
        <fullName evidence="1">Uncharacterized protein</fullName>
    </submittedName>
</protein>
<name>A0A1A8N5P7_9TELE</name>
<sequence>MYYYALSLVPRFNVMPHQFKTFARMQIETMYAKFRKTIAGAKPTYHFNLFSLG</sequence>
<reference evidence="1" key="2">
    <citation type="submission" date="2016-06" db="EMBL/GenBank/DDBJ databases">
        <title>The genome of a short-lived fish provides insights into sex chromosome evolution and the genetic control of aging.</title>
        <authorList>
            <person name="Reichwald K."/>
            <person name="Felder M."/>
            <person name="Petzold A."/>
            <person name="Koch P."/>
            <person name="Groth M."/>
            <person name="Platzer M."/>
        </authorList>
    </citation>
    <scope>NUCLEOTIDE SEQUENCE</scope>
    <source>
        <tissue evidence="1">Brain</tissue>
    </source>
</reference>